<evidence type="ECO:0000256" key="1">
    <source>
        <dbReference type="ARBA" id="ARBA00023125"/>
    </source>
</evidence>
<dbReference type="GO" id="GO:0000976">
    <property type="term" value="F:transcription cis-regulatory region binding"/>
    <property type="evidence" value="ECO:0007669"/>
    <property type="project" value="TreeGrafter"/>
</dbReference>
<dbReference type="InterPro" id="IPR001789">
    <property type="entry name" value="Sig_transdc_resp-reg_receiver"/>
</dbReference>
<sequence length="229" mass="25194">MQRGARILIVDDEPNVRLMFRTTLAAGRYDVAEAADGEEALGLLHASRPFDLVLLDLRMPLVDGMETLRRMRDEGLLVPVIVVTAHGSVPDAVEALKLGAIDFLQKPIRPEELRGVVAEVVARHGSALEPAGGRPPTTSTIEGYRFGEALARAKQAMNRLRRAEAELFLRRALELESLSAEAHTLLGVLLMAKDEPHAAREEFMLALESDPGFEAARHNLKHLQARFSP</sequence>
<dbReference type="SUPFAM" id="SSF48452">
    <property type="entry name" value="TPR-like"/>
    <property type="match status" value="1"/>
</dbReference>
<evidence type="ECO:0000256" key="2">
    <source>
        <dbReference type="PROSITE-ProRule" id="PRU00169"/>
    </source>
</evidence>
<evidence type="ECO:0000313" key="5">
    <source>
        <dbReference type="Proteomes" id="UP000317835"/>
    </source>
</evidence>
<keyword evidence="1" id="KW-0238">DNA-binding</keyword>
<dbReference type="OrthoDB" id="277391at2"/>
<dbReference type="Pfam" id="PF00072">
    <property type="entry name" value="Response_reg"/>
    <property type="match status" value="1"/>
</dbReference>
<protein>
    <submittedName>
        <fullName evidence="4">Alkaline phosphatase synthesis transcriptional regulatory protein PhoP</fullName>
    </submittedName>
</protein>
<proteinExistence type="predicted"/>
<evidence type="ECO:0000313" key="4">
    <source>
        <dbReference type="EMBL" id="QDV39181.1"/>
    </source>
</evidence>
<keyword evidence="5" id="KW-1185">Reference proteome</keyword>
<dbReference type="SUPFAM" id="SSF52172">
    <property type="entry name" value="CheY-like"/>
    <property type="match status" value="1"/>
</dbReference>
<dbReference type="GO" id="GO:0005829">
    <property type="term" value="C:cytosol"/>
    <property type="evidence" value="ECO:0007669"/>
    <property type="project" value="TreeGrafter"/>
</dbReference>
<name>A0A518HEA8_9BACT</name>
<organism evidence="4 5">
    <name type="scientific">Tautonia plasticadhaerens</name>
    <dbReference type="NCBI Taxonomy" id="2527974"/>
    <lineage>
        <taxon>Bacteria</taxon>
        <taxon>Pseudomonadati</taxon>
        <taxon>Planctomycetota</taxon>
        <taxon>Planctomycetia</taxon>
        <taxon>Isosphaerales</taxon>
        <taxon>Isosphaeraceae</taxon>
        <taxon>Tautonia</taxon>
    </lineage>
</organism>
<dbReference type="KEGG" id="tpla:ElP_71450"/>
<dbReference type="GO" id="GO:0032993">
    <property type="term" value="C:protein-DNA complex"/>
    <property type="evidence" value="ECO:0007669"/>
    <property type="project" value="TreeGrafter"/>
</dbReference>
<dbReference type="EMBL" id="CP036427">
    <property type="protein sequence ID" value="QDV39181.1"/>
    <property type="molecule type" value="Genomic_DNA"/>
</dbReference>
<geneLocation type="plasmid" evidence="5">
    <name>pelp_1</name>
</geneLocation>
<reference evidence="4 5" key="1">
    <citation type="submission" date="2019-02" db="EMBL/GenBank/DDBJ databases">
        <title>Deep-cultivation of Planctomycetes and their phenomic and genomic characterization uncovers novel biology.</title>
        <authorList>
            <person name="Wiegand S."/>
            <person name="Jogler M."/>
            <person name="Boedeker C."/>
            <person name="Pinto D."/>
            <person name="Vollmers J."/>
            <person name="Rivas-Marin E."/>
            <person name="Kohn T."/>
            <person name="Peeters S.H."/>
            <person name="Heuer A."/>
            <person name="Rast P."/>
            <person name="Oberbeckmann S."/>
            <person name="Bunk B."/>
            <person name="Jeske O."/>
            <person name="Meyerdierks A."/>
            <person name="Storesund J.E."/>
            <person name="Kallscheuer N."/>
            <person name="Luecker S."/>
            <person name="Lage O.M."/>
            <person name="Pohl T."/>
            <person name="Merkel B.J."/>
            <person name="Hornburger P."/>
            <person name="Mueller R.-W."/>
            <person name="Bruemmer F."/>
            <person name="Labrenz M."/>
            <person name="Spormann A.M."/>
            <person name="Op den Camp H."/>
            <person name="Overmann J."/>
            <person name="Amann R."/>
            <person name="Jetten M.S.M."/>
            <person name="Mascher T."/>
            <person name="Medema M.H."/>
            <person name="Devos D.P."/>
            <person name="Kaster A.-K."/>
            <person name="Ovreas L."/>
            <person name="Rohde M."/>
            <person name="Galperin M.Y."/>
            <person name="Jogler C."/>
        </authorList>
    </citation>
    <scope>NUCLEOTIDE SEQUENCE [LARGE SCALE GENOMIC DNA]</scope>
    <source>
        <strain evidence="4 5">ElP</strain>
        <plasmid evidence="5">pelp_1</plasmid>
    </source>
</reference>
<dbReference type="Proteomes" id="UP000317835">
    <property type="component" value="Plasmid pElP_1"/>
</dbReference>
<dbReference type="InterPro" id="IPR011990">
    <property type="entry name" value="TPR-like_helical_dom_sf"/>
</dbReference>
<keyword evidence="4" id="KW-0614">Plasmid</keyword>
<accession>A0A518HEA8</accession>
<dbReference type="InterPro" id="IPR039420">
    <property type="entry name" value="WalR-like"/>
</dbReference>
<feature type="domain" description="Response regulatory" evidence="3">
    <location>
        <begin position="6"/>
        <end position="121"/>
    </location>
</feature>
<dbReference type="SMART" id="SM00448">
    <property type="entry name" value="REC"/>
    <property type="match status" value="1"/>
</dbReference>
<dbReference type="InterPro" id="IPR011006">
    <property type="entry name" value="CheY-like_superfamily"/>
</dbReference>
<dbReference type="GO" id="GO:0006355">
    <property type="term" value="P:regulation of DNA-templated transcription"/>
    <property type="evidence" value="ECO:0007669"/>
    <property type="project" value="TreeGrafter"/>
</dbReference>
<keyword evidence="2" id="KW-0597">Phosphoprotein</keyword>
<dbReference type="Gene3D" id="3.40.50.2300">
    <property type="match status" value="1"/>
</dbReference>
<evidence type="ECO:0000259" key="3">
    <source>
        <dbReference type="PROSITE" id="PS50110"/>
    </source>
</evidence>
<dbReference type="PANTHER" id="PTHR48111:SF50">
    <property type="entry name" value="KDP OPERON TRANSCRIPTIONAL REGULATORY PROTEIN KDPE"/>
    <property type="match status" value="1"/>
</dbReference>
<dbReference type="PROSITE" id="PS50110">
    <property type="entry name" value="RESPONSE_REGULATORY"/>
    <property type="match status" value="1"/>
</dbReference>
<dbReference type="PANTHER" id="PTHR48111">
    <property type="entry name" value="REGULATOR OF RPOS"/>
    <property type="match status" value="1"/>
</dbReference>
<dbReference type="GO" id="GO:0000156">
    <property type="term" value="F:phosphorelay response regulator activity"/>
    <property type="evidence" value="ECO:0007669"/>
    <property type="project" value="TreeGrafter"/>
</dbReference>
<feature type="modified residue" description="4-aspartylphosphate" evidence="2">
    <location>
        <position position="56"/>
    </location>
</feature>
<dbReference type="RefSeq" id="WP_145279375.1">
    <property type="nucleotide sequence ID" value="NZ_CP036427.1"/>
</dbReference>
<dbReference type="Gene3D" id="1.25.40.10">
    <property type="entry name" value="Tetratricopeptide repeat domain"/>
    <property type="match status" value="1"/>
</dbReference>
<gene>
    <name evidence="4" type="primary">phoP</name>
    <name evidence="4" type="ORF">ElP_71450</name>
</gene>
<dbReference type="AlphaFoldDB" id="A0A518HEA8"/>